<sequence length="147" mass="17151">NNLSYCFGNFEKQDKNRMPSDVIILCVRYIRALSRGDEARRYRGNEDDAPFTSFNRHLTHRFSICIEPCSSFRLRRYRSQWAFKDRSFDRRFSEAEVVTAEETASLGMGQSRRRLLPDMFATASSGVSRLMDYVCQTLVVDACRHDV</sequence>
<reference evidence="1 2" key="1">
    <citation type="submission" date="2015-09" db="EMBL/GenBank/DDBJ databases">
        <title>Trachymyrmex zeteki WGS genome.</title>
        <authorList>
            <person name="Nygaard S."/>
            <person name="Hu H."/>
            <person name="Boomsma J."/>
            <person name="Zhang G."/>
        </authorList>
    </citation>
    <scope>NUCLEOTIDE SEQUENCE [LARGE SCALE GENOMIC DNA]</scope>
    <source>
        <strain evidence="1">Tzet28-1</strain>
        <tissue evidence="1">Whole body</tissue>
    </source>
</reference>
<proteinExistence type="predicted"/>
<organism evidence="1 2">
    <name type="scientific">Mycetomoellerius zeteki</name>
    <dbReference type="NCBI Taxonomy" id="64791"/>
    <lineage>
        <taxon>Eukaryota</taxon>
        <taxon>Metazoa</taxon>
        <taxon>Ecdysozoa</taxon>
        <taxon>Arthropoda</taxon>
        <taxon>Hexapoda</taxon>
        <taxon>Insecta</taxon>
        <taxon>Pterygota</taxon>
        <taxon>Neoptera</taxon>
        <taxon>Endopterygota</taxon>
        <taxon>Hymenoptera</taxon>
        <taxon>Apocrita</taxon>
        <taxon>Aculeata</taxon>
        <taxon>Formicoidea</taxon>
        <taxon>Formicidae</taxon>
        <taxon>Myrmicinae</taxon>
        <taxon>Mycetomoellerius</taxon>
    </lineage>
</organism>
<accession>A0A151X1I6</accession>
<evidence type="ECO:0000313" key="2">
    <source>
        <dbReference type="Proteomes" id="UP000075809"/>
    </source>
</evidence>
<dbReference type="Proteomes" id="UP000075809">
    <property type="component" value="Unassembled WGS sequence"/>
</dbReference>
<name>A0A151X1I6_9HYME</name>
<dbReference type="EMBL" id="KQ982585">
    <property type="protein sequence ID" value="KYQ54238.1"/>
    <property type="molecule type" value="Genomic_DNA"/>
</dbReference>
<protein>
    <submittedName>
        <fullName evidence="1">Uncharacterized protein</fullName>
    </submittedName>
</protein>
<gene>
    <name evidence="1" type="ORF">ALC60_06782</name>
</gene>
<feature type="non-terminal residue" evidence="1">
    <location>
        <position position="1"/>
    </location>
</feature>
<keyword evidence="2" id="KW-1185">Reference proteome</keyword>
<evidence type="ECO:0000313" key="1">
    <source>
        <dbReference type="EMBL" id="KYQ54238.1"/>
    </source>
</evidence>
<dbReference type="AlphaFoldDB" id="A0A151X1I6"/>